<comment type="caution">
    <text evidence="2">The sequence shown here is derived from an EMBL/GenBank/DDBJ whole genome shotgun (WGS) entry which is preliminary data.</text>
</comment>
<dbReference type="PANTHER" id="PTHR38008:SF2">
    <property type="entry name" value="HEMOLYSIN"/>
    <property type="match status" value="1"/>
</dbReference>
<evidence type="ECO:0008006" key="4">
    <source>
        <dbReference type="Google" id="ProtNLM"/>
    </source>
</evidence>
<protein>
    <recommendedName>
        <fullName evidence="4">Hemolysin</fullName>
    </recommendedName>
</protein>
<feature type="region of interest" description="Disordered" evidence="1">
    <location>
        <begin position="29"/>
        <end position="75"/>
    </location>
</feature>
<gene>
    <name evidence="2" type="ORF">A3I42_01620</name>
</gene>
<dbReference type="InterPro" id="IPR005590">
    <property type="entry name" value="DUF333"/>
</dbReference>
<proteinExistence type="predicted"/>
<reference evidence="2 3" key="1">
    <citation type="journal article" date="2016" name="Nat. Commun.">
        <title>Thousands of microbial genomes shed light on interconnected biogeochemical processes in an aquifer system.</title>
        <authorList>
            <person name="Anantharaman K."/>
            <person name="Brown C.T."/>
            <person name="Hug L.A."/>
            <person name="Sharon I."/>
            <person name="Castelle C.J."/>
            <person name="Probst A.J."/>
            <person name="Thomas B.C."/>
            <person name="Singh A."/>
            <person name="Wilkins M.J."/>
            <person name="Karaoz U."/>
            <person name="Brodie E.L."/>
            <person name="Williams K.H."/>
            <person name="Hubbard S.S."/>
            <person name="Banfield J.F."/>
        </authorList>
    </citation>
    <scope>NUCLEOTIDE SEQUENCE [LARGE SCALE GENOMIC DNA]</scope>
</reference>
<dbReference type="EMBL" id="MGER01000018">
    <property type="protein sequence ID" value="OGL88658.1"/>
    <property type="molecule type" value="Genomic_DNA"/>
</dbReference>
<dbReference type="PROSITE" id="PS51257">
    <property type="entry name" value="PROKAR_LIPOPROTEIN"/>
    <property type="match status" value="1"/>
</dbReference>
<accession>A0A1F7VEW2</accession>
<evidence type="ECO:0000313" key="2">
    <source>
        <dbReference type="EMBL" id="OGL88658.1"/>
    </source>
</evidence>
<evidence type="ECO:0000256" key="1">
    <source>
        <dbReference type="SAM" id="MobiDB-lite"/>
    </source>
</evidence>
<dbReference type="Pfam" id="PF03891">
    <property type="entry name" value="DUF333"/>
    <property type="match status" value="1"/>
</dbReference>
<name>A0A1F7VEW2_9BACT</name>
<sequence length="128" mass="13794">MSYKSFLYIVAVFGLLMAVSGCSLVGKNETVPSLPAPTGEEQQVPEAPQENTQASSTEPETRLREQAGQPAQTGMANPASLYCLEHSGTLEITKDAEGGEQGVCKFSDGTECDEWKFFRGECKPAELE</sequence>
<dbReference type="PANTHER" id="PTHR38008">
    <property type="entry name" value="HEMOLYSIN-RELATED"/>
    <property type="match status" value="1"/>
</dbReference>
<dbReference type="AlphaFoldDB" id="A0A1F7VEW2"/>
<organism evidence="2 3">
    <name type="scientific">Candidatus Uhrbacteria bacterium RIFCSPLOWO2_02_FULL_49_11</name>
    <dbReference type="NCBI Taxonomy" id="1802409"/>
    <lineage>
        <taxon>Bacteria</taxon>
        <taxon>Candidatus Uhriibacteriota</taxon>
    </lineage>
</organism>
<feature type="compositionally biased region" description="Polar residues" evidence="1">
    <location>
        <begin position="49"/>
        <end position="58"/>
    </location>
</feature>
<evidence type="ECO:0000313" key="3">
    <source>
        <dbReference type="Proteomes" id="UP000178264"/>
    </source>
</evidence>
<dbReference type="Proteomes" id="UP000178264">
    <property type="component" value="Unassembled WGS sequence"/>
</dbReference>